<dbReference type="InterPro" id="IPR013968">
    <property type="entry name" value="PKS_KR"/>
</dbReference>
<feature type="region of interest" description="N-terminal hotdog fold" evidence="9">
    <location>
        <begin position="916"/>
        <end position="1039"/>
    </location>
</feature>
<dbReference type="SMART" id="SM00825">
    <property type="entry name" value="PKS_KS"/>
    <property type="match status" value="1"/>
</dbReference>
<dbReference type="SUPFAM" id="SSF53901">
    <property type="entry name" value="Thiolase-like"/>
    <property type="match status" value="1"/>
</dbReference>
<dbReference type="InterPro" id="IPR049551">
    <property type="entry name" value="PKS_DH_C"/>
</dbReference>
<dbReference type="SMART" id="SM00823">
    <property type="entry name" value="PKS_PP"/>
    <property type="match status" value="1"/>
</dbReference>
<evidence type="ECO:0000256" key="7">
    <source>
        <dbReference type="ARBA" id="ARBA00023268"/>
    </source>
</evidence>
<dbReference type="PROSITE" id="PS00606">
    <property type="entry name" value="KS3_1"/>
    <property type="match status" value="1"/>
</dbReference>
<dbReference type="CDD" id="cd08956">
    <property type="entry name" value="KR_3_FAS_SDR_x"/>
    <property type="match status" value="1"/>
</dbReference>
<dbReference type="InterPro" id="IPR016035">
    <property type="entry name" value="Acyl_Trfase/lysoPLipase"/>
</dbReference>
<sequence>MSETAPTEQLVEALRRSVLDNELLRRENERLAAASAEPIAITGMACRYPGGVASPDGLWDLVASGADAIGPFPGDRGWDRDALYSPVPGVPGTTYSCEGGFLYDAAGFDADFFGISPREALRMDPQQRLLLETSWEALEHARIVPAALRGTTAGVYAGVMYHDYGAGSSDGSLVSGRVAYTLGLEGPAVSVDTACSSSLVALHLAAHALRRGDCSLALAGGVTVMTEPDMFVYFSEQRGLSSDGRCKSFSAAADGVGCAEGAGVLVLERLSDAVRAGRRVLAVVRGSAVNQDGASSGFTVPNGPAQQRVIAAALADARLAPEDVDAVEAHGTGTRLGDPIEARALLAAYGRDRDAERPLWLGSVKSNIGHAQAAAGVAGVIKLVQALRHGTLPRTLHAGEPSPEVDWAAGGVRLLTEEVPWPRGGRPRRAAVSSFGLSGTNAHVIVEEPPAEGAGAVPEPAAGPGLVSWPVSARSEAGLAGQAGALAEFVRDRPSLPPASVARALAVSRSVFEHRAVVSGRSAEEILAGLDALAEGRTAAGAVSGRASAARVALVFSGQGSQRPAMGARLAAAHPVFAAAYGEACAAFDGLLPRPLADVVASGDGLDETACTQPALFALHTALARLLASFGVAPVAVAGHSIGEISAAHIAGALDLADAARLVAARAAAMQALPPGGAMASVSAGHRAVAAVLAGDDGPGFPGADIAAVNSPVHTTISGDADAVRGAVAHFAANGVRTSMLPVSHAFHSRLMDPALPGLAEAAAAVNWRTPGVPVVSTLTGLTLTAERLADPGHWTRHARRPVDFPAALATLTGTHRATALLEVGPDHTLTTLTGHTLGSEVAAIPALRPDRDEDAALAEALARLHVTGAAVDWARTVPSTGDSGVDLPTYAFQRTRYWLTPPATTRTTGLEPTGHPLLPAATTLATDGTLLLTGTLAPHSTPWLTQHTVNGAPLLPGTALLELALHAAERTGTPYLEEFTVHTPLTVAQDRPTTVQVHVGAPDPGTGRRTLELFSSAAAGGAWTSHAEGALEQGPGGETAFPVPEQWPPPGAEAIDVSDAYAGLADRGLGYGPVFQGLTAAWRLGDDVFAEAVLPSGVDAAGYGVHPALLDAALHAPALLDSDASGDAAADAPLIPFSWSGTLLHARGATALRVQVSRREDGTAAVACADMTGAPVFSAESLVARPAPPQAIGTGENLLELSWVPAAPATSAPPAMAFAGTDAIGSVPGGAQAPDVIVVPCLHDAAADVPAAVRETAHAVLGLLRTRLGDEWPDGSRVAVVTRGAVAAVPGEAVADLAGAALWGLVRSAELESPGCFVLVDADADADIDADGASDLAGPVAGALATGEPQVAVRGGRFLVPRLARASAPVAPRSPHMFGPDDTVLVTGGTGALGAFVARHLVTAHGARNLILASRRGADAPGAADLAAELSALGAGVRPAACDVASPAGLAALLASIPAGQRLAGVVHCAGVTDDGVIGSMTPERMDAVLRPKADAAWNLHERTRDLDLGMFVLFSSVAGTLGSAGQANYACANAFLDGLASHRRGLGLPGQSLAWGPWAGQGMAERLTAADTGRMAASGLLGLSPQEGLALFDAAHAAGGPALVPVRVDTAALREQGAGLPPMLAALAGPRRAAPPEPARDARAGFAERLTGLAARDASRVLADLVQASAAAVLGHGSPAAFALDRPFKDSGFDSLTSVELRNRLAAATGLRLPSTLAFDYPTASELAGHLLRLLLPEAVPEPDEDRPPSGDSSGDASAGIPDDDAIDAMDAEALIDMLMPGHDLK</sequence>
<organism evidence="14 15">
    <name type="scientific">Actinomadura latina</name>
    <dbReference type="NCBI Taxonomy" id="163603"/>
    <lineage>
        <taxon>Bacteria</taxon>
        <taxon>Bacillati</taxon>
        <taxon>Actinomycetota</taxon>
        <taxon>Actinomycetes</taxon>
        <taxon>Streptosporangiales</taxon>
        <taxon>Thermomonosporaceae</taxon>
        <taxon>Actinomadura</taxon>
    </lineage>
</organism>
<keyword evidence="15" id="KW-1185">Reference proteome</keyword>
<dbReference type="Gene3D" id="1.10.1200.10">
    <property type="entry name" value="ACP-like"/>
    <property type="match status" value="1"/>
</dbReference>
<dbReference type="Proteomes" id="UP000579250">
    <property type="component" value="Unassembled WGS sequence"/>
</dbReference>
<dbReference type="PROSITE" id="PS50075">
    <property type="entry name" value="CARRIER"/>
    <property type="match status" value="1"/>
</dbReference>
<feature type="region of interest" description="C-terminal hotdog fold" evidence="9">
    <location>
        <begin position="1053"/>
        <end position="1194"/>
    </location>
</feature>
<keyword evidence="3" id="KW-0596">Phosphopantetheine</keyword>
<protein>
    <submittedName>
        <fullName evidence="14">Type I polyketide synthase</fullName>
    </submittedName>
</protein>
<evidence type="ECO:0000256" key="10">
    <source>
        <dbReference type="SAM" id="MobiDB-lite"/>
    </source>
</evidence>
<dbReference type="InterPro" id="IPR057326">
    <property type="entry name" value="KR_dom"/>
</dbReference>
<dbReference type="Pfam" id="PF02801">
    <property type="entry name" value="Ketoacyl-synt_C"/>
    <property type="match status" value="1"/>
</dbReference>
<dbReference type="PANTHER" id="PTHR43775">
    <property type="entry name" value="FATTY ACID SYNTHASE"/>
    <property type="match status" value="1"/>
</dbReference>
<name>A0A846Z4M7_9ACTN</name>
<dbReference type="GO" id="GO:0031177">
    <property type="term" value="F:phosphopantetheine binding"/>
    <property type="evidence" value="ECO:0007669"/>
    <property type="project" value="InterPro"/>
</dbReference>
<keyword evidence="8" id="KW-0012">Acyltransferase</keyword>
<dbReference type="InterPro" id="IPR049900">
    <property type="entry name" value="PKS_mFAS_DH"/>
</dbReference>
<evidence type="ECO:0000256" key="8">
    <source>
        <dbReference type="ARBA" id="ARBA00023315"/>
    </source>
</evidence>
<dbReference type="SMART" id="SM00826">
    <property type="entry name" value="PKS_DH"/>
    <property type="match status" value="1"/>
</dbReference>
<dbReference type="SUPFAM" id="SSF47336">
    <property type="entry name" value="ACP-like"/>
    <property type="match status" value="1"/>
</dbReference>
<feature type="active site" description="Proton donor; for dehydratase activity" evidence="9">
    <location>
        <position position="1112"/>
    </location>
</feature>
<dbReference type="GO" id="GO:0033068">
    <property type="term" value="P:macrolide biosynthetic process"/>
    <property type="evidence" value="ECO:0007669"/>
    <property type="project" value="UniProtKB-ARBA"/>
</dbReference>
<keyword evidence="6" id="KW-0045">Antibiotic biosynthesis</keyword>
<dbReference type="InterPro" id="IPR020841">
    <property type="entry name" value="PKS_Beta-ketoAc_synthase_dom"/>
</dbReference>
<dbReference type="InterPro" id="IPR055123">
    <property type="entry name" value="SpnB-like_Rossmann"/>
</dbReference>
<evidence type="ECO:0000259" key="11">
    <source>
        <dbReference type="PROSITE" id="PS50075"/>
    </source>
</evidence>
<dbReference type="InterPro" id="IPR001227">
    <property type="entry name" value="Ac_transferase_dom_sf"/>
</dbReference>
<dbReference type="PANTHER" id="PTHR43775:SF51">
    <property type="entry name" value="INACTIVE PHENOLPHTHIOCEROL SYNTHESIS POLYKETIDE SYNTHASE TYPE I PKS1-RELATED"/>
    <property type="match status" value="1"/>
</dbReference>
<dbReference type="Pfam" id="PF00550">
    <property type="entry name" value="PP-binding"/>
    <property type="match status" value="1"/>
</dbReference>
<dbReference type="SMART" id="SM00827">
    <property type="entry name" value="PKS_AT"/>
    <property type="match status" value="1"/>
</dbReference>
<dbReference type="InterPro" id="IPR036291">
    <property type="entry name" value="NAD(P)-bd_dom_sf"/>
</dbReference>
<dbReference type="InterPro" id="IPR016036">
    <property type="entry name" value="Malonyl_transacylase_ACP-bd"/>
</dbReference>
<dbReference type="Pfam" id="PF08990">
    <property type="entry name" value="Docking"/>
    <property type="match status" value="1"/>
</dbReference>
<evidence type="ECO:0000256" key="5">
    <source>
        <dbReference type="ARBA" id="ARBA00022679"/>
    </source>
</evidence>
<comment type="pathway">
    <text evidence="2">Antibiotic biosynthesis.</text>
</comment>
<comment type="caution">
    <text evidence="14">The sequence shown here is derived from an EMBL/GenBank/DDBJ whole genome shotgun (WGS) entry which is preliminary data.</text>
</comment>
<evidence type="ECO:0000256" key="9">
    <source>
        <dbReference type="PROSITE-ProRule" id="PRU01363"/>
    </source>
</evidence>
<dbReference type="Pfam" id="PF14765">
    <property type="entry name" value="PS-DH"/>
    <property type="match status" value="1"/>
</dbReference>
<evidence type="ECO:0000256" key="1">
    <source>
        <dbReference type="ARBA" id="ARBA00001957"/>
    </source>
</evidence>
<dbReference type="SMART" id="SM00822">
    <property type="entry name" value="PKS_KR"/>
    <property type="match status" value="1"/>
</dbReference>
<dbReference type="InterPro" id="IPR050091">
    <property type="entry name" value="PKS_NRPS_Biosynth_Enz"/>
</dbReference>
<dbReference type="InterPro" id="IPR016039">
    <property type="entry name" value="Thiolase-like"/>
</dbReference>
<evidence type="ECO:0000313" key="14">
    <source>
        <dbReference type="EMBL" id="NKZ08320.1"/>
    </source>
</evidence>
<dbReference type="InterPro" id="IPR009081">
    <property type="entry name" value="PP-bd_ACP"/>
</dbReference>
<dbReference type="Gene3D" id="3.40.50.720">
    <property type="entry name" value="NAD(P)-binding Rossmann-like Domain"/>
    <property type="match status" value="1"/>
</dbReference>
<feature type="domain" description="PKS/mFAS DH" evidence="13">
    <location>
        <begin position="916"/>
        <end position="1194"/>
    </location>
</feature>
<evidence type="ECO:0000313" key="15">
    <source>
        <dbReference type="Proteomes" id="UP000579250"/>
    </source>
</evidence>
<gene>
    <name evidence="14" type="ORF">HGB48_31980</name>
</gene>
<dbReference type="SUPFAM" id="SSF55048">
    <property type="entry name" value="Probable ACP-binding domain of malonyl-CoA ACP transacylase"/>
    <property type="match status" value="1"/>
</dbReference>
<dbReference type="SUPFAM" id="SSF51735">
    <property type="entry name" value="NAD(P)-binding Rossmann-fold domains"/>
    <property type="match status" value="2"/>
</dbReference>
<dbReference type="InterPro" id="IPR032821">
    <property type="entry name" value="PKS_assoc"/>
</dbReference>
<dbReference type="InterPro" id="IPR049552">
    <property type="entry name" value="PKS_DH_N"/>
</dbReference>
<evidence type="ECO:0000256" key="2">
    <source>
        <dbReference type="ARBA" id="ARBA00004792"/>
    </source>
</evidence>
<feature type="region of interest" description="Disordered" evidence="10">
    <location>
        <begin position="1742"/>
        <end position="1766"/>
    </location>
</feature>
<accession>A0A846Z4M7</accession>
<dbReference type="GO" id="GO:0004315">
    <property type="term" value="F:3-oxoacyl-[acyl-carrier-protein] synthase activity"/>
    <property type="evidence" value="ECO:0007669"/>
    <property type="project" value="InterPro"/>
</dbReference>
<feature type="active site" description="Proton acceptor; for dehydratase activity" evidence="9">
    <location>
        <position position="948"/>
    </location>
</feature>
<dbReference type="GO" id="GO:0004312">
    <property type="term" value="F:fatty acid synthase activity"/>
    <property type="evidence" value="ECO:0007669"/>
    <property type="project" value="TreeGrafter"/>
</dbReference>
<evidence type="ECO:0000256" key="4">
    <source>
        <dbReference type="ARBA" id="ARBA00022553"/>
    </source>
</evidence>
<feature type="domain" description="Carrier" evidence="11">
    <location>
        <begin position="1662"/>
        <end position="1737"/>
    </location>
</feature>
<dbReference type="RefSeq" id="WP_067639799.1">
    <property type="nucleotide sequence ID" value="NZ_JAAXPI010000078.1"/>
</dbReference>
<dbReference type="SUPFAM" id="SSF52151">
    <property type="entry name" value="FabD/lysophospholipase-like"/>
    <property type="match status" value="1"/>
</dbReference>
<evidence type="ECO:0000259" key="12">
    <source>
        <dbReference type="PROSITE" id="PS52004"/>
    </source>
</evidence>
<dbReference type="Pfam" id="PF16197">
    <property type="entry name" value="KAsynt_C_assoc"/>
    <property type="match status" value="1"/>
</dbReference>
<proteinExistence type="predicted"/>
<dbReference type="Pfam" id="PF00109">
    <property type="entry name" value="ketoacyl-synt"/>
    <property type="match status" value="1"/>
</dbReference>
<feature type="domain" description="Ketosynthase family 3 (KS3)" evidence="12">
    <location>
        <begin position="36"/>
        <end position="448"/>
    </location>
</feature>
<dbReference type="InterPro" id="IPR014030">
    <property type="entry name" value="Ketoacyl_synth_N"/>
</dbReference>
<evidence type="ECO:0000259" key="13">
    <source>
        <dbReference type="PROSITE" id="PS52019"/>
    </source>
</evidence>
<dbReference type="GO" id="GO:0006633">
    <property type="term" value="P:fatty acid biosynthetic process"/>
    <property type="evidence" value="ECO:0007669"/>
    <property type="project" value="InterPro"/>
</dbReference>
<dbReference type="Pfam" id="PF00698">
    <property type="entry name" value="Acyl_transf_1"/>
    <property type="match status" value="1"/>
</dbReference>
<dbReference type="PROSITE" id="PS52004">
    <property type="entry name" value="KS3_2"/>
    <property type="match status" value="1"/>
</dbReference>
<dbReference type="Gene3D" id="3.10.129.110">
    <property type="entry name" value="Polyketide synthase dehydratase"/>
    <property type="match status" value="1"/>
</dbReference>
<dbReference type="InterPro" id="IPR015083">
    <property type="entry name" value="NorB/c/GfsB-D-like_docking"/>
</dbReference>
<dbReference type="Gene3D" id="3.40.47.10">
    <property type="match status" value="1"/>
</dbReference>
<dbReference type="EMBL" id="JAAXPI010000078">
    <property type="protein sequence ID" value="NKZ08320.1"/>
    <property type="molecule type" value="Genomic_DNA"/>
</dbReference>
<dbReference type="PROSITE" id="PS52019">
    <property type="entry name" value="PKS_MFAS_DH"/>
    <property type="match status" value="1"/>
</dbReference>
<dbReference type="InterPro" id="IPR036736">
    <property type="entry name" value="ACP-like_sf"/>
</dbReference>
<dbReference type="InterPro" id="IPR020806">
    <property type="entry name" value="PKS_PP-bd"/>
</dbReference>
<reference evidence="14 15" key="1">
    <citation type="submission" date="2020-04" db="EMBL/GenBank/DDBJ databases">
        <title>MicrobeNet Type strains.</title>
        <authorList>
            <person name="Nicholson A.C."/>
        </authorList>
    </citation>
    <scope>NUCLEOTIDE SEQUENCE [LARGE SCALE GENOMIC DNA]</scope>
    <source>
        <strain evidence="14 15">ATCC BAA-277</strain>
    </source>
</reference>
<dbReference type="InterPro" id="IPR020807">
    <property type="entry name" value="PKS_DH"/>
</dbReference>
<keyword evidence="7" id="KW-0511">Multifunctional enzyme</keyword>
<dbReference type="Pfam" id="PF21089">
    <property type="entry name" value="PKS_DH_N"/>
    <property type="match status" value="1"/>
</dbReference>
<dbReference type="InterPro" id="IPR042104">
    <property type="entry name" value="PKS_dehydratase_sf"/>
</dbReference>
<dbReference type="SMART" id="SM01294">
    <property type="entry name" value="PKS_PP_betabranch"/>
    <property type="match status" value="1"/>
</dbReference>
<keyword evidence="5" id="KW-0808">Transferase</keyword>
<dbReference type="FunFam" id="3.40.47.10:FF:000019">
    <property type="entry name" value="Polyketide synthase type I"/>
    <property type="match status" value="1"/>
</dbReference>
<keyword evidence="4" id="KW-0597">Phosphoprotein</keyword>
<dbReference type="Gene3D" id="3.30.70.3290">
    <property type="match status" value="1"/>
</dbReference>
<dbReference type="InterPro" id="IPR014043">
    <property type="entry name" value="Acyl_transferase_dom"/>
</dbReference>
<evidence type="ECO:0000256" key="6">
    <source>
        <dbReference type="ARBA" id="ARBA00023194"/>
    </source>
</evidence>
<comment type="cofactor">
    <cofactor evidence="1">
        <name>pantetheine 4'-phosphate</name>
        <dbReference type="ChEBI" id="CHEBI:47942"/>
    </cofactor>
</comment>
<dbReference type="InterPro" id="IPR014031">
    <property type="entry name" value="Ketoacyl_synth_C"/>
</dbReference>
<dbReference type="CDD" id="cd00833">
    <property type="entry name" value="PKS"/>
    <property type="match status" value="1"/>
</dbReference>
<dbReference type="InterPro" id="IPR018201">
    <property type="entry name" value="Ketoacyl_synth_AS"/>
</dbReference>
<dbReference type="InterPro" id="IPR006162">
    <property type="entry name" value="Ppantetheine_attach_site"/>
</dbReference>
<feature type="compositionally biased region" description="Low complexity" evidence="10">
    <location>
        <begin position="1752"/>
        <end position="1763"/>
    </location>
</feature>
<dbReference type="Gene3D" id="3.40.366.10">
    <property type="entry name" value="Malonyl-Coenzyme A Acyl Carrier Protein, domain 2"/>
    <property type="match status" value="1"/>
</dbReference>
<dbReference type="FunFam" id="1.10.1200.10:FF:000007">
    <property type="entry name" value="Probable polyketide synthase pks17"/>
    <property type="match status" value="1"/>
</dbReference>
<evidence type="ECO:0000256" key="3">
    <source>
        <dbReference type="ARBA" id="ARBA00022450"/>
    </source>
</evidence>
<dbReference type="Pfam" id="PF08659">
    <property type="entry name" value="KR"/>
    <property type="match status" value="1"/>
</dbReference>
<dbReference type="PROSITE" id="PS00012">
    <property type="entry name" value="PHOSPHOPANTETHEINE"/>
    <property type="match status" value="1"/>
</dbReference>
<dbReference type="Pfam" id="PF22953">
    <property type="entry name" value="SpnB_Rossmann"/>
    <property type="match status" value="1"/>
</dbReference>